<name>A0A843TEB6_COLES</name>
<proteinExistence type="predicted"/>
<gene>
    <name evidence="1" type="ORF">Taro_000835</name>
</gene>
<evidence type="ECO:0000313" key="1">
    <source>
        <dbReference type="EMBL" id="MQL68527.1"/>
    </source>
</evidence>
<evidence type="ECO:0000313" key="2">
    <source>
        <dbReference type="Proteomes" id="UP000652761"/>
    </source>
</evidence>
<accession>A0A843TEB6</accession>
<organism evidence="1 2">
    <name type="scientific">Colocasia esculenta</name>
    <name type="common">Wild taro</name>
    <name type="synonym">Arum esculentum</name>
    <dbReference type="NCBI Taxonomy" id="4460"/>
    <lineage>
        <taxon>Eukaryota</taxon>
        <taxon>Viridiplantae</taxon>
        <taxon>Streptophyta</taxon>
        <taxon>Embryophyta</taxon>
        <taxon>Tracheophyta</taxon>
        <taxon>Spermatophyta</taxon>
        <taxon>Magnoliopsida</taxon>
        <taxon>Liliopsida</taxon>
        <taxon>Araceae</taxon>
        <taxon>Aroideae</taxon>
        <taxon>Colocasieae</taxon>
        <taxon>Colocasia</taxon>
    </lineage>
</organism>
<dbReference type="Proteomes" id="UP000652761">
    <property type="component" value="Unassembled WGS sequence"/>
</dbReference>
<dbReference type="AlphaFoldDB" id="A0A843TEB6"/>
<keyword evidence="2" id="KW-1185">Reference proteome</keyword>
<reference evidence="1" key="1">
    <citation type="submission" date="2017-07" db="EMBL/GenBank/DDBJ databases">
        <title>Taro Niue Genome Assembly and Annotation.</title>
        <authorList>
            <person name="Atibalentja N."/>
            <person name="Keating K."/>
            <person name="Fields C.J."/>
        </authorList>
    </citation>
    <scope>NUCLEOTIDE SEQUENCE</scope>
    <source>
        <strain evidence="1">Niue_2</strain>
        <tissue evidence="1">Leaf</tissue>
    </source>
</reference>
<sequence>MVDRALVSRNSVSEPKFCSGACVLHRFSYPFGRTRIFVRQATGTARDDPIRNGHFDPVGTNSYRNRLCGHNSESTLRDGRQGAGFTEFRFGAKIM</sequence>
<protein>
    <submittedName>
        <fullName evidence="1">Uncharacterized protein</fullName>
    </submittedName>
</protein>
<dbReference type="EMBL" id="NMUH01000016">
    <property type="protein sequence ID" value="MQL68527.1"/>
    <property type="molecule type" value="Genomic_DNA"/>
</dbReference>
<comment type="caution">
    <text evidence="1">The sequence shown here is derived from an EMBL/GenBank/DDBJ whole genome shotgun (WGS) entry which is preliminary data.</text>
</comment>